<dbReference type="GO" id="GO:0005576">
    <property type="term" value="C:extracellular region"/>
    <property type="evidence" value="ECO:0007669"/>
    <property type="project" value="TreeGrafter"/>
</dbReference>
<evidence type="ECO:0000256" key="1">
    <source>
        <dbReference type="ARBA" id="ARBA00008668"/>
    </source>
</evidence>
<dbReference type="Gene3D" id="3.40.50.1110">
    <property type="entry name" value="SGNH hydrolase"/>
    <property type="match status" value="1"/>
</dbReference>
<organism evidence="3 4">
    <name type="scientific">Rhodamnia argentea</name>
    <dbReference type="NCBI Taxonomy" id="178133"/>
    <lineage>
        <taxon>Eukaryota</taxon>
        <taxon>Viridiplantae</taxon>
        <taxon>Streptophyta</taxon>
        <taxon>Embryophyta</taxon>
        <taxon>Tracheophyta</taxon>
        <taxon>Spermatophyta</taxon>
        <taxon>Magnoliopsida</taxon>
        <taxon>eudicotyledons</taxon>
        <taxon>Gunneridae</taxon>
        <taxon>Pentapetalae</taxon>
        <taxon>rosids</taxon>
        <taxon>malvids</taxon>
        <taxon>Myrtales</taxon>
        <taxon>Myrtaceae</taxon>
        <taxon>Myrtoideae</taxon>
        <taxon>Myrteae</taxon>
        <taxon>Australasian group</taxon>
        <taxon>Rhodamnia</taxon>
    </lineage>
</organism>
<sequence length="360" mass="39314">MFPILAQSLIPLSLSLLMQICTPQAEVVVLQNATVSAVFTFGDSILDTGNNNHLITLVKSNFPPYGRHFMGGKPTGRFSNGMIPSDFFARQLGIKELLPAFLDPNLQLQALIGGINFASAGAGFDPLTSELVSVIPMSTQLRLFDEYKTKLKSSIGEERADSIVANGLYIVSAGSNDIAATYLHTPTRIFNYSIPSYTELLVRSASSFLQELHIKGARRIGVFSLSPLGCTPLQRTLASGIERRCAEDDNRMAQLFNSKLSLELHRLNGAFPHAKMALVDAYGLLLDIMKNPAAYGFEISDRGCCGSGLIETGFMCSQWDFLTCSNASGHVFWDAFHPTENAYRILVQGLLGKLLVDLYS</sequence>
<dbReference type="CDD" id="cd01837">
    <property type="entry name" value="SGNH_plant_lipase_like"/>
    <property type="match status" value="1"/>
</dbReference>
<keyword evidence="2" id="KW-0732">Signal</keyword>
<dbReference type="InterPro" id="IPR001087">
    <property type="entry name" value="GDSL"/>
</dbReference>
<dbReference type="InterPro" id="IPR050592">
    <property type="entry name" value="GDSL_lipolytic_enzyme"/>
</dbReference>
<evidence type="ECO:0000313" key="3">
    <source>
        <dbReference type="Proteomes" id="UP000827889"/>
    </source>
</evidence>
<feature type="chain" id="PRO_5046253348" evidence="2">
    <location>
        <begin position="26"/>
        <end position="360"/>
    </location>
</feature>
<dbReference type="SUPFAM" id="SSF52266">
    <property type="entry name" value="SGNH hydrolase"/>
    <property type="match status" value="1"/>
</dbReference>
<reference evidence="3" key="1">
    <citation type="submission" date="2025-05" db="UniProtKB">
        <authorList>
            <consortium name="RefSeq"/>
        </authorList>
    </citation>
    <scope>NUCLEOTIDE SEQUENCE [LARGE SCALE GENOMIC DNA]</scope>
</reference>
<accession>A0A8B8Q313</accession>
<dbReference type="KEGG" id="rarg:115748945"/>
<dbReference type="GO" id="GO:0016788">
    <property type="term" value="F:hydrolase activity, acting on ester bonds"/>
    <property type="evidence" value="ECO:0007669"/>
    <property type="project" value="InterPro"/>
</dbReference>
<keyword evidence="3" id="KW-1185">Reference proteome</keyword>
<gene>
    <name evidence="4" type="primary">LOC115748945</name>
</gene>
<dbReference type="Pfam" id="PF00657">
    <property type="entry name" value="Lipase_GDSL"/>
    <property type="match status" value="1"/>
</dbReference>
<dbReference type="AlphaFoldDB" id="A0A8B8Q313"/>
<dbReference type="PANTHER" id="PTHR45642:SF147">
    <property type="entry name" value="GDSL ESTERASE_LIPASE EXL3"/>
    <property type="match status" value="1"/>
</dbReference>
<evidence type="ECO:0000313" key="4">
    <source>
        <dbReference type="RefSeq" id="XP_030541474.2"/>
    </source>
</evidence>
<dbReference type="PANTHER" id="PTHR45642">
    <property type="entry name" value="GDSL ESTERASE/LIPASE EXL3"/>
    <property type="match status" value="1"/>
</dbReference>
<evidence type="ECO:0000256" key="2">
    <source>
        <dbReference type="SAM" id="SignalP"/>
    </source>
</evidence>
<dbReference type="InterPro" id="IPR035669">
    <property type="entry name" value="SGNH_plant_lipase-like"/>
</dbReference>
<name>A0A8B8Q313_9MYRT</name>
<dbReference type="InterPro" id="IPR036514">
    <property type="entry name" value="SGNH_hydro_sf"/>
</dbReference>
<feature type="signal peptide" evidence="2">
    <location>
        <begin position="1"/>
        <end position="25"/>
    </location>
</feature>
<dbReference type="RefSeq" id="XP_030541474.2">
    <property type="nucleotide sequence ID" value="XM_030685614.2"/>
</dbReference>
<reference evidence="4" key="2">
    <citation type="submission" date="2025-08" db="UniProtKB">
        <authorList>
            <consortium name="RefSeq"/>
        </authorList>
    </citation>
    <scope>IDENTIFICATION</scope>
    <source>
        <tissue evidence="4">Leaf</tissue>
    </source>
</reference>
<comment type="similarity">
    <text evidence="1">Belongs to the 'GDSL' lipolytic enzyme family.</text>
</comment>
<proteinExistence type="inferred from homology"/>
<dbReference type="Proteomes" id="UP000827889">
    <property type="component" value="Chromosome 2"/>
</dbReference>
<protein>
    <submittedName>
        <fullName evidence="4">GDSL esterase/lipase At5g42170-like</fullName>
    </submittedName>
</protein>
<dbReference type="GeneID" id="115748945"/>